<dbReference type="AlphaFoldDB" id="A0ABD3WLE7"/>
<dbReference type="PANTHER" id="PTHR15508">
    <property type="entry name" value="RIBOSOMAL PROTEIN S6 KINASE"/>
    <property type="match status" value="1"/>
</dbReference>
<proteinExistence type="predicted"/>
<dbReference type="Gene3D" id="1.10.510.10">
    <property type="entry name" value="Transferase(Phosphotransferase) domain 1"/>
    <property type="match status" value="1"/>
</dbReference>
<dbReference type="CDD" id="cd02677">
    <property type="entry name" value="MIT_SNX15"/>
    <property type="match status" value="1"/>
</dbReference>
<dbReference type="CDD" id="cd06881">
    <property type="entry name" value="PX_SNX15_like"/>
    <property type="match status" value="1"/>
</dbReference>
<protein>
    <recommendedName>
        <fullName evidence="6">Ribosomal protein S6 kinase delta-1</fullName>
    </recommendedName>
</protein>
<dbReference type="Pfam" id="PF04212">
    <property type="entry name" value="MIT"/>
    <property type="match status" value="1"/>
</dbReference>
<feature type="domain" description="PX" evidence="3">
    <location>
        <begin position="7"/>
        <end position="130"/>
    </location>
</feature>
<dbReference type="InterPro" id="IPR051866">
    <property type="entry name" value="Intracell_Sig-Traffick_Protein"/>
</dbReference>
<accession>A0ABD3WLE7</accession>
<dbReference type="InterPro" id="IPR036181">
    <property type="entry name" value="MIT_dom_sf"/>
</dbReference>
<feature type="region of interest" description="Disordered" evidence="1">
    <location>
        <begin position="868"/>
        <end position="898"/>
    </location>
</feature>
<dbReference type="SUPFAM" id="SSF56112">
    <property type="entry name" value="Protein kinase-like (PK-like)"/>
    <property type="match status" value="1"/>
</dbReference>
<gene>
    <name evidence="4" type="ORF">ACJMK2_037745</name>
</gene>
<sequence length="1234" mass="138085">MAGSLVRQDKIWNFEVSEPHRHQKGFTVYKVTSKVFPVSVPENLTEYVVWKRYNDFKHLYKSMTGIHKALHRREPFPPFAKPKLFGRFDEAVIEERKTSALELLNFVGQQPHLYKSQIFQTFLQGGTVKEGLSGELLKPSKLGILGTENQLIPVLAEQVSILKPVWPPDSPKSEIKTALIIPPSSESDSARQYSENSDQQLEEMWNLPQVPDNISLNSYDDDTDTTDLESGLSTPLPDADLSFFDPLSKEHMDIGTTQIKHSKSWLFEAMNTCAEMEADTVKSNEQIRVTDNEDKGLQIMGGDASDTDGTVTGEISSSDDTFGSRTGSVYLVDLSEFDPLPRSGSKVIYGKGDLDISQVLSGSSTSLESTSSTSSNTSQQVNRKSNLSPYRQRSATKESISTMDLGGKEDYIYKAANKISFAQECEANGNYELAFASYKSGVGILLQGVQGDKNKARRDAVRRKTAQYLIKAEDLYNKYLSKENQDERRWEVNSASSLLREADPSLAFLQGSRSELKNFKVLGTIDKTLLVLDKSTDETYVMKVVYKSSVQCKKTSNILPTSCPYMVQLHKFYETENAIYLLLQYASGGKLWNYIGAYLSYAQSHNKDSQLGDNFMGRDRGRNIYTGCKLHTNENDKVSNQLHKSMKPEQDKTLLVMRDTRRNSGNSDNTDRKSVVKFSKGRNSLDITIYSVSQNEETNSLYNGSVEGSNDRTDYCRNFSLSSGEGQDGDNEMSDLETPTAENESNISSNCQFQDVLSTHKTSLKYFSINSFDSADDSSKHNNNMSDQIDIIARIIENEGENPVDVNTVFCDRNIQSENRSYSENNTSEISASTNVGPTVVTEANSNDIIESAKQLLILVERTLSQDKSEGLSKDNNLNSEEKTNNASDHNFESKLTTSDSVEELNVYDMYRTADSSSSPSDSLQEEDFTNNHKAEVAKSDSDINSHAVDIVPNQSVIHEELNPDNFNNSAAFGNSGQISASQSCNTKPELHFSQERSRSSSNVSDRQGSTLRKLSLSLINSKEFSRSFSTEEDVKSPSRLRAKSISQFFEQMDLSDSHPEQVKIPETFIKRWAAEIVVALSHLHSQGIICRDLKPDNILLGEQGHVVLTYFCTINQTDRHLDFEALAHLYIAPEVRTIGEFTELCDWWSLGALLYELLVGKTLISCHPGGINSHTHLLLPDHISVEAEGLLRELLRYNPRERLGSGLIGEEEVKTHPFFQGIDWNALEITHPV</sequence>
<organism evidence="4 5">
    <name type="scientific">Sinanodonta woodiana</name>
    <name type="common">Chinese pond mussel</name>
    <name type="synonym">Anodonta woodiana</name>
    <dbReference type="NCBI Taxonomy" id="1069815"/>
    <lineage>
        <taxon>Eukaryota</taxon>
        <taxon>Metazoa</taxon>
        <taxon>Spiralia</taxon>
        <taxon>Lophotrochozoa</taxon>
        <taxon>Mollusca</taxon>
        <taxon>Bivalvia</taxon>
        <taxon>Autobranchia</taxon>
        <taxon>Heteroconchia</taxon>
        <taxon>Palaeoheterodonta</taxon>
        <taxon>Unionida</taxon>
        <taxon>Unionoidea</taxon>
        <taxon>Unionidae</taxon>
        <taxon>Unioninae</taxon>
        <taxon>Sinanodonta</taxon>
    </lineage>
</organism>
<feature type="region of interest" description="Disordered" evidence="1">
    <location>
        <begin position="364"/>
        <end position="398"/>
    </location>
</feature>
<feature type="compositionally biased region" description="Polar residues" evidence="1">
    <location>
        <begin position="379"/>
        <end position="398"/>
    </location>
</feature>
<feature type="compositionally biased region" description="Polar residues" evidence="1">
    <location>
        <begin position="874"/>
        <end position="898"/>
    </location>
</feature>
<dbReference type="PROSITE" id="PS50011">
    <property type="entry name" value="PROTEIN_KINASE_DOM"/>
    <property type="match status" value="1"/>
</dbReference>
<feature type="compositionally biased region" description="Polar residues" evidence="1">
    <location>
        <begin position="307"/>
        <end position="320"/>
    </location>
</feature>
<comment type="caution">
    <text evidence="4">The sequence shown here is derived from an EMBL/GenBank/DDBJ whole genome shotgun (WGS) entry which is preliminary data.</text>
</comment>
<feature type="compositionally biased region" description="Basic and acidic residues" evidence="1">
    <location>
        <begin position="989"/>
        <end position="999"/>
    </location>
</feature>
<dbReference type="Pfam" id="PF00069">
    <property type="entry name" value="Pkinase"/>
    <property type="match status" value="1"/>
</dbReference>
<dbReference type="InterPro" id="IPR011009">
    <property type="entry name" value="Kinase-like_dom_sf"/>
</dbReference>
<dbReference type="InterPro" id="IPR007330">
    <property type="entry name" value="MIT_dom"/>
</dbReference>
<feature type="region of interest" description="Disordered" evidence="1">
    <location>
        <begin position="968"/>
        <end position="1009"/>
    </location>
</feature>
<dbReference type="Proteomes" id="UP001634394">
    <property type="component" value="Unassembled WGS sequence"/>
</dbReference>
<keyword evidence="5" id="KW-1185">Reference proteome</keyword>
<dbReference type="SUPFAM" id="SSF64268">
    <property type="entry name" value="PX domain"/>
    <property type="match status" value="1"/>
</dbReference>
<feature type="region of interest" description="Disordered" evidence="1">
    <location>
        <begin position="717"/>
        <end position="749"/>
    </location>
</feature>
<feature type="region of interest" description="Disordered" evidence="1">
    <location>
        <begin position="211"/>
        <end position="234"/>
    </location>
</feature>
<name>A0ABD3WLE7_SINWO</name>
<dbReference type="InterPro" id="IPR001683">
    <property type="entry name" value="PX_dom"/>
</dbReference>
<dbReference type="SMART" id="SM00312">
    <property type="entry name" value="PX"/>
    <property type="match status" value="1"/>
</dbReference>
<evidence type="ECO:0008006" key="6">
    <source>
        <dbReference type="Google" id="ProtNLM"/>
    </source>
</evidence>
<evidence type="ECO:0000259" key="2">
    <source>
        <dbReference type="PROSITE" id="PS50011"/>
    </source>
</evidence>
<dbReference type="Gene3D" id="3.30.200.20">
    <property type="entry name" value="Phosphorylase Kinase, domain 1"/>
    <property type="match status" value="1"/>
</dbReference>
<feature type="compositionally biased region" description="Low complexity" evidence="1">
    <location>
        <begin position="364"/>
        <end position="378"/>
    </location>
</feature>
<dbReference type="Pfam" id="PF00787">
    <property type="entry name" value="PX"/>
    <property type="match status" value="1"/>
</dbReference>
<dbReference type="SMART" id="SM00220">
    <property type="entry name" value="S_TKc"/>
    <property type="match status" value="1"/>
</dbReference>
<dbReference type="InterPro" id="IPR036871">
    <property type="entry name" value="PX_dom_sf"/>
</dbReference>
<dbReference type="Gene3D" id="3.30.1520.10">
    <property type="entry name" value="Phox-like domain"/>
    <property type="match status" value="1"/>
</dbReference>
<dbReference type="SMART" id="SM00745">
    <property type="entry name" value="MIT"/>
    <property type="match status" value="1"/>
</dbReference>
<dbReference type="PANTHER" id="PTHR15508:SF8">
    <property type="entry name" value="LD24550P"/>
    <property type="match status" value="1"/>
</dbReference>
<feature type="compositionally biased region" description="Polar residues" evidence="1">
    <location>
        <begin position="740"/>
        <end position="749"/>
    </location>
</feature>
<feature type="domain" description="Protein kinase" evidence="2">
    <location>
        <begin position="965"/>
        <end position="1220"/>
    </location>
</feature>
<dbReference type="EMBL" id="JBJQND010000006">
    <property type="protein sequence ID" value="KAL3874775.1"/>
    <property type="molecule type" value="Genomic_DNA"/>
</dbReference>
<feature type="region of interest" description="Disordered" evidence="1">
    <location>
        <begin position="296"/>
        <end position="320"/>
    </location>
</feature>
<evidence type="ECO:0000259" key="3">
    <source>
        <dbReference type="PROSITE" id="PS50195"/>
    </source>
</evidence>
<dbReference type="PROSITE" id="PS50195">
    <property type="entry name" value="PX"/>
    <property type="match status" value="1"/>
</dbReference>
<reference evidence="4 5" key="1">
    <citation type="submission" date="2024-11" db="EMBL/GenBank/DDBJ databases">
        <title>Chromosome-level genome assembly of the freshwater bivalve Anodonta woodiana.</title>
        <authorList>
            <person name="Chen X."/>
        </authorList>
    </citation>
    <scope>NUCLEOTIDE SEQUENCE [LARGE SCALE GENOMIC DNA]</scope>
    <source>
        <strain evidence="4">MN2024</strain>
        <tissue evidence="4">Gills</tissue>
    </source>
</reference>
<dbReference type="Gene3D" id="1.20.58.80">
    <property type="entry name" value="Phosphotransferase system, lactose/cellobiose-type IIA subunit"/>
    <property type="match status" value="1"/>
</dbReference>
<evidence type="ECO:0000313" key="4">
    <source>
        <dbReference type="EMBL" id="KAL3874775.1"/>
    </source>
</evidence>
<feature type="compositionally biased region" description="Low complexity" evidence="1">
    <location>
        <begin position="1000"/>
        <end position="1009"/>
    </location>
</feature>
<feature type="compositionally biased region" description="Polar residues" evidence="1">
    <location>
        <begin position="968"/>
        <end position="987"/>
    </location>
</feature>
<evidence type="ECO:0000256" key="1">
    <source>
        <dbReference type="SAM" id="MobiDB-lite"/>
    </source>
</evidence>
<dbReference type="SUPFAM" id="SSF116846">
    <property type="entry name" value="MIT domain"/>
    <property type="match status" value="1"/>
</dbReference>
<evidence type="ECO:0000313" key="5">
    <source>
        <dbReference type="Proteomes" id="UP001634394"/>
    </source>
</evidence>
<dbReference type="InterPro" id="IPR000719">
    <property type="entry name" value="Prot_kinase_dom"/>
</dbReference>